<dbReference type="Proteomes" id="UP001221009">
    <property type="component" value="Chromosome"/>
</dbReference>
<evidence type="ECO:0000313" key="1">
    <source>
        <dbReference type="EMBL" id="WET65446.1"/>
    </source>
</evidence>
<evidence type="ECO:0000313" key="2">
    <source>
        <dbReference type="Proteomes" id="UP001221009"/>
    </source>
</evidence>
<dbReference type="EMBL" id="CP120353">
    <property type="protein sequence ID" value="WET65446.1"/>
    <property type="molecule type" value="Genomic_DNA"/>
</dbReference>
<dbReference type="RefSeq" id="WP_276507696.1">
    <property type="nucleotide sequence ID" value="NZ_CP120353.1"/>
</dbReference>
<dbReference type="AlphaFoldDB" id="A0AAX3QST0"/>
<protein>
    <submittedName>
        <fullName evidence="1">Uncharacterized protein</fullName>
    </submittedName>
</protein>
<reference evidence="1" key="1">
    <citation type="submission" date="2023-03" db="EMBL/GenBank/DDBJ databases">
        <title>Parabacteroides distasonis, a bacteria resistant against UC.</title>
        <authorList>
            <person name="Dai W."/>
        </authorList>
    </citation>
    <scope>NUCLEOTIDE SEQUENCE</scope>
    <source>
        <strain evidence="1">F1-28</strain>
    </source>
</reference>
<accession>A0AAX3QST0</accession>
<proteinExistence type="predicted"/>
<gene>
    <name evidence="1" type="ORF">P2T59_05510</name>
</gene>
<name>A0AAX3QST0_PARDI</name>
<organism evidence="1 2">
    <name type="scientific">Parabacteroides distasonis</name>
    <dbReference type="NCBI Taxonomy" id="823"/>
    <lineage>
        <taxon>Bacteria</taxon>
        <taxon>Pseudomonadati</taxon>
        <taxon>Bacteroidota</taxon>
        <taxon>Bacteroidia</taxon>
        <taxon>Bacteroidales</taxon>
        <taxon>Tannerellaceae</taxon>
        <taxon>Parabacteroides</taxon>
    </lineage>
</organism>
<sequence>MDNKEYLTTNYNMNQICTNKEQSSRLLEAGVRPETADMYLDELELPVAFEYGRVEKHVDQDMAFPAWSLSKLIDMLPATISQRNRPDLSLEITKDSVYWFIQYTELGYDCKHEVMKKNVLDAVVNMIEWLIKEGYLDKKYLTDKCGDCRLIEDEDANGGAWCAFHQKPVRCDSKACKDILEKGGSNA</sequence>